<feature type="compositionally biased region" description="Polar residues" evidence="1">
    <location>
        <begin position="8"/>
        <end position="62"/>
    </location>
</feature>
<gene>
    <name evidence="2" type="ORF">OCU04_012837</name>
</gene>
<dbReference type="AlphaFoldDB" id="A0A9X0A9T2"/>
<dbReference type="EMBL" id="JAPEIS010000016">
    <property type="protein sequence ID" value="KAJ8058662.1"/>
    <property type="molecule type" value="Genomic_DNA"/>
</dbReference>
<reference evidence="2" key="1">
    <citation type="submission" date="2022-11" db="EMBL/GenBank/DDBJ databases">
        <title>Genome Resource of Sclerotinia nivalis Strain SnTB1, a Plant Pathogen Isolated from American Ginseng.</title>
        <authorList>
            <person name="Fan S."/>
        </authorList>
    </citation>
    <scope>NUCLEOTIDE SEQUENCE</scope>
    <source>
        <strain evidence="2">SnTB1</strain>
    </source>
</reference>
<feature type="compositionally biased region" description="Polar residues" evidence="1">
    <location>
        <begin position="77"/>
        <end position="89"/>
    </location>
</feature>
<organism evidence="2 3">
    <name type="scientific">Sclerotinia nivalis</name>
    <dbReference type="NCBI Taxonomy" id="352851"/>
    <lineage>
        <taxon>Eukaryota</taxon>
        <taxon>Fungi</taxon>
        <taxon>Dikarya</taxon>
        <taxon>Ascomycota</taxon>
        <taxon>Pezizomycotina</taxon>
        <taxon>Leotiomycetes</taxon>
        <taxon>Helotiales</taxon>
        <taxon>Sclerotiniaceae</taxon>
        <taxon>Sclerotinia</taxon>
    </lineage>
</organism>
<evidence type="ECO:0000256" key="1">
    <source>
        <dbReference type="SAM" id="MobiDB-lite"/>
    </source>
</evidence>
<dbReference type="OrthoDB" id="10617479at2759"/>
<keyword evidence="3" id="KW-1185">Reference proteome</keyword>
<sequence>MSHRYENVPQTNNPTRTPASSASVQPSSGAYQDPQQATQPGHTATSSASYQPSDSIYQNVQQVPRPHQLVRPEPAATTHSCGITATQLRDAQDRYHNASSTENPARYSAAVPGDVAGERKSRSKGRRRGKSRSRSGSKNRDCLIL</sequence>
<evidence type="ECO:0000313" key="3">
    <source>
        <dbReference type="Proteomes" id="UP001152300"/>
    </source>
</evidence>
<accession>A0A9X0A9T2</accession>
<protein>
    <submittedName>
        <fullName evidence="2">Uncharacterized protein</fullName>
    </submittedName>
</protein>
<feature type="compositionally biased region" description="Basic residues" evidence="1">
    <location>
        <begin position="121"/>
        <end position="137"/>
    </location>
</feature>
<dbReference type="Proteomes" id="UP001152300">
    <property type="component" value="Unassembled WGS sequence"/>
</dbReference>
<name>A0A9X0A9T2_9HELO</name>
<proteinExistence type="predicted"/>
<evidence type="ECO:0000313" key="2">
    <source>
        <dbReference type="EMBL" id="KAJ8058662.1"/>
    </source>
</evidence>
<feature type="region of interest" description="Disordered" evidence="1">
    <location>
        <begin position="1"/>
        <end position="145"/>
    </location>
</feature>
<comment type="caution">
    <text evidence="2">The sequence shown here is derived from an EMBL/GenBank/DDBJ whole genome shotgun (WGS) entry which is preliminary data.</text>
</comment>